<reference evidence="2" key="1">
    <citation type="submission" date="2018-05" db="EMBL/GenBank/DDBJ databases">
        <authorList>
            <person name="Lanie J.A."/>
            <person name="Ng W.-L."/>
            <person name="Kazmierczak K.M."/>
            <person name="Andrzejewski T.M."/>
            <person name="Davidsen T.M."/>
            <person name="Wayne K.J."/>
            <person name="Tettelin H."/>
            <person name="Glass J.I."/>
            <person name="Rusch D."/>
            <person name="Podicherti R."/>
            <person name="Tsui H.-C.T."/>
            <person name="Winkler M.E."/>
        </authorList>
    </citation>
    <scope>NUCLEOTIDE SEQUENCE</scope>
</reference>
<dbReference type="AlphaFoldDB" id="A0A382XRH0"/>
<evidence type="ECO:0000259" key="1">
    <source>
        <dbReference type="Pfam" id="PF13100"/>
    </source>
</evidence>
<evidence type="ECO:0000313" key="2">
    <source>
        <dbReference type="EMBL" id="SVD73440.1"/>
    </source>
</evidence>
<sequence length="222" mass="24888">MFKLILLNIYSSSLLIFIIISGLLLPSNWTYQADLLNATNTNNIEIKELTGNVVIKKDSMTLLTNKALLYSNDDKLELFGDIHMTENGDVLECDTLYHFSDEEEYIISFGDVNFSNQDGTLTSDSLYYSVLNDSLYAYGGAHLKKLQSDIQAETINLIKSDGYFGYSFKAKGDVIINDNDIQINGSEVIYIDSTQYMSILKDAHIINQNKERASIKMVVSAG</sequence>
<feature type="non-terminal residue" evidence="2">
    <location>
        <position position="222"/>
    </location>
</feature>
<protein>
    <recommendedName>
        <fullName evidence="1">Organic solvent tolerance-like N-terminal domain-containing protein</fullName>
    </recommendedName>
</protein>
<name>A0A382XRH0_9ZZZZ</name>
<organism evidence="2">
    <name type="scientific">marine metagenome</name>
    <dbReference type="NCBI Taxonomy" id="408172"/>
    <lineage>
        <taxon>unclassified sequences</taxon>
        <taxon>metagenomes</taxon>
        <taxon>ecological metagenomes</taxon>
    </lineage>
</organism>
<gene>
    <name evidence="2" type="ORF">METZ01_LOCUS426294</name>
</gene>
<proteinExistence type="predicted"/>
<dbReference type="Pfam" id="PF13100">
    <property type="entry name" value="OstA_2"/>
    <property type="match status" value="1"/>
</dbReference>
<feature type="domain" description="Organic solvent tolerance-like N-terminal" evidence="1">
    <location>
        <begin position="32"/>
        <end position="143"/>
    </location>
</feature>
<dbReference type="Gene3D" id="2.60.450.10">
    <property type="entry name" value="Lipopolysaccharide (LPS) transport protein A like domain"/>
    <property type="match status" value="1"/>
</dbReference>
<accession>A0A382XRH0</accession>
<dbReference type="EMBL" id="UINC01169745">
    <property type="protein sequence ID" value="SVD73440.1"/>
    <property type="molecule type" value="Genomic_DNA"/>
</dbReference>
<dbReference type="InterPro" id="IPR005653">
    <property type="entry name" value="OstA-like_N"/>
</dbReference>